<dbReference type="Gene3D" id="3.90.1480.20">
    <property type="entry name" value="Glycosyl transferase family 29"/>
    <property type="match status" value="1"/>
</dbReference>
<evidence type="ECO:0000256" key="3">
    <source>
        <dbReference type="ARBA" id="ARBA00004922"/>
    </source>
</evidence>
<keyword evidence="14" id="KW-0325">Glycoprotein</keyword>
<evidence type="ECO:0000256" key="19">
    <source>
        <dbReference type="ARBA" id="ARBA00076676"/>
    </source>
</evidence>
<dbReference type="EMBL" id="CYRY02044863">
    <property type="protein sequence ID" value="VCX40066.1"/>
    <property type="molecule type" value="Genomic_DNA"/>
</dbReference>
<comment type="pathway">
    <text evidence="3">Protein modification; protein glycosylation.</text>
</comment>
<comment type="catalytic activity">
    <reaction evidence="15">
        <text>a beta-D-galactoside + CMP-N-acetyl-beta-neuraminate = an N-acetyl-alpha-neuraminyl-(2-&gt;6)-beta-D-galactosyl derivative + CMP + H(+)</text>
        <dbReference type="Rhea" id="RHEA:52104"/>
        <dbReference type="ChEBI" id="CHEBI:15378"/>
        <dbReference type="ChEBI" id="CHEBI:28034"/>
        <dbReference type="ChEBI" id="CHEBI:57812"/>
        <dbReference type="ChEBI" id="CHEBI:60377"/>
        <dbReference type="ChEBI" id="CHEBI:136398"/>
        <dbReference type="EC" id="2.4.3.1"/>
    </reaction>
</comment>
<evidence type="ECO:0000256" key="16">
    <source>
        <dbReference type="ARBA" id="ARBA00034329"/>
    </source>
</evidence>
<keyword evidence="6" id="KW-0328">Glycosyltransferase</keyword>
<comment type="caution">
    <text evidence="22">The sequence shown here is derived from an EMBL/GenBank/DDBJ whole genome shotgun (WGS) entry which is preliminary data.</text>
</comment>
<evidence type="ECO:0000256" key="11">
    <source>
        <dbReference type="ARBA" id="ARBA00023034"/>
    </source>
</evidence>
<evidence type="ECO:0000256" key="18">
    <source>
        <dbReference type="ARBA" id="ARBA00076526"/>
    </source>
</evidence>
<dbReference type="GO" id="GO:0097503">
    <property type="term" value="P:sialylation"/>
    <property type="evidence" value="ECO:0007669"/>
    <property type="project" value="TreeGrafter"/>
</dbReference>
<comment type="subcellular location">
    <subcellularLocation>
        <location evidence="1">Golgi apparatus</location>
        <location evidence="1">Golgi stack membrane</location>
        <topology evidence="1">Single-pass type II membrane protein</topology>
    </subcellularLocation>
    <subcellularLocation>
        <location evidence="2">Secreted</location>
    </subcellularLocation>
</comment>
<evidence type="ECO:0000313" key="23">
    <source>
        <dbReference type="Proteomes" id="UP000269945"/>
    </source>
</evidence>
<evidence type="ECO:0000256" key="17">
    <source>
        <dbReference type="ARBA" id="ARBA00069321"/>
    </source>
</evidence>
<evidence type="ECO:0000256" key="20">
    <source>
        <dbReference type="ARBA" id="ARBA00080062"/>
    </source>
</evidence>
<evidence type="ECO:0000256" key="8">
    <source>
        <dbReference type="ARBA" id="ARBA00022692"/>
    </source>
</evidence>
<dbReference type="PANTHER" id="PTHR46059:SF2">
    <property type="entry name" value="BETA-GALACTOSIDE ALPHA-2,6-SIALYLTRANSFERASE 1"/>
    <property type="match status" value="1"/>
</dbReference>
<evidence type="ECO:0000256" key="4">
    <source>
        <dbReference type="ARBA" id="ARBA00006003"/>
    </source>
</evidence>
<comment type="similarity">
    <text evidence="4">Belongs to the glycosyltransferase 29 family.</text>
</comment>
<dbReference type="Proteomes" id="UP000269945">
    <property type="component" value="Unassembled WGS sequence"/>
</dbReference>
<dbReference type="InterPro" id="IPR038578">
    <property type="entry name" value="GT29-like_sf"/>
</dbReference>
<evidence type="ECO:0000256" key="1">
    <source>
        <dbReference type="ARBA" id="ARBA00004447"/>
    </source>
</evidence>
<evidence type="ECO:0000256" key="15">
    <source>
        <dbReference type="ARBA" id="ARBA00034249"/>
    </source>
</evidence>
<gene>
    <name evidence="22" type="ORF">BN2614_LOCUS2</name>
</gene>
<reference evidence="22 23" key="1">
    <citation type="submission" date="2018-10" db="EMBL/GenBank/DDBJ databases">
        <authorList>
            <person name="Ekblom R."/>
            <person name="Jareborg N."/>
        </authorList>
    </citation>
    <scope>NUCLEOTIDE SEQUENCE [LARGE SCALE GENOMIC DNA]</scope>
    <source>
        <tissue evidence="22">Muscle</tissue>
    </source>
</reference>
<name>A0A9X9M9K7_GULGU</name>
<dbReference type="EC" id="2.4.3.1" evidence="16"/>
<dbReference type="GO" id="GO:0032580">
    <property type="term" value="C:Golgi cisterna membrane"/>
    <property type="evidence" value="ECO:0007669"/>
    <property type="project" value="UniProtKB-SubCell"/>
</dbReference>
<dbReference type="GO" id="GO:0005576">
    <property type="term" value="C:extracellular region"/>
    <property type="evidence" value="ECO:0007669"/>
    <property type="project" value="UniProtKB-SubCell"/>
</dbReference>
<keyword evidence="5" id="KW-0964">Secreted</keyword>
<evidence type="ECO:0000256" key="13">
    <source>
        <dbReference type="ARBA" id="ARBA00023157"/>
    </source>
</evidence>
<accession>A0A9X9M9K7</accession>
<sequence length="175" mass="20061">SIGHLFGTLPQDSLCSERIVWDPSLCNSDIPAWNQSPDYSFFKNYKSCCELHPDQPFYILKPKMPWELWDIIQEVSTEDIQPNPPSSGMLGIIIIIIIIIIMLCDQVDIYEFLLSKCKTNVCCYYQKFFGSACTVGTYHSLLFEKNLVTHLNQGTDEDIYLLGKTPLPGFQRIHC</sequence>
<organism evidence="22 23">
    <name type="scientific">Gulo gulo</name>
    <name type="common">Wolverine</name>
    <name type="synonym">Gluton</name>
    <dbReference type="NCBI Taxonomy" id="48420"/>
    <lineage>
        <taxon>Eukaryota</taxon>
        <taxon>Metazoa</taxon>
        <taxon>Chordata</taxon>
        <taxon>Craniata</taxon>
        <taxon>Vertebrata</taxon>
        <taxon>Euteleostomi</taxon>
        <taxon>Mammalia</taxon>
        <taxon>Eutheria</taxon>
        <taxon>Laurasiatheria</taxon>
        <taxon>Carnivora</taxon>
        <taxon>Caniformia</taxon>
        <taxon>Musteloidea</taxon>
        <taxon>Mustelidae</taxon>
        <taxon>Guloninae</taxon>
        <taxon>Gulo</taxon>
    </lineage>
</organism>
<keyword evidence="8 21" id="KW-0812">Transmembrane</keyword>
<evidence type="ECO:0000256" key="2">
    <source>
        <dbReference type="ARBA" id="ARBA00004613"/>
    </source>
</evidence>
<evidence type="ECO:0000256" key="10">
    <source>
        <dbReference type="ARBA" id="ARBA00022989"/>
    </source>
</evidence>
<protein>
    <recommendedName>
        <fullName evidence="17">Beta-galactoside alpha-2,6-sialyltransferase 1</fullName>
        <ecNumber evidence="16">2.4.3.1</ecNumber>
    </recommendedName>
    <alternativeName>
        <fullName evidence="20">CMP-N-acetylneuraminate-beta-galactosamide-alpha-2,6-sialyltransferase 1</fullName>
    </alternativeName>
    <alternativeName>
        <fullName evidence="19">ST6Gal I</fullName>
    </alternativeName>
    <alternativeName>
        <fullName evidence="18">Sialyltransferase 1</fullName>
    </alternativeName>
</protein>
<dbReference type="GO" id="GO:0018279">
    <property type="term" value="P:protein N-linked glycosylation via asparagine"/>
    <property type="evidence" value="ECO:0007669"/>
    <property type="project" value="TreeGrafter"/>
</dbReference>
<evidence type="ECO:0000256" key="14">
    <source>
        <dbReference type="ARBA" id="ARBA00023180"/>
    </source>
</evidence>
<keyword evidence="12 21" id="KW-0472">Membrane</keyword>
<dbReference type="AlphaFoldDB" id="A0A9X9M9K7"/>
<keyword evidence="10 21" id="KW-1133">Transmembrane helix</keyword>
<evidence type="ECO:0000256" key="21">
    <source>
        <dbReference type="SAM" id="Phobius"/>
    </source>
</evidence>
<feature type="transmembrane region" description="Helical" evidence="21">
    <location>
        <begin position="86"/>
        <end position="104"/>
    </location>
</feature>
<evidence type="ECO:0000256" key="7">
    <source>
        <dbReference type="ARBA" id="ARBA00022679"/>
    </source>
</evidence>
<feature type="non-terminal residue" evidence="22">
    <location>
        <position position="1"/>
    </location>
</feature>
<keyword evidence="11" id="KW-0333">Golgi apparatus</keyword>
<keyword evidence="7" id="KW-0808">Transferase</keyword>
<evidence type="ECO:0000256" key="6">
    <source>
        <dbReference type="ARBA" id="ARBA00022676"/>
    </source>
</evidence>
<evidence type="ECO:0000313" key="22">
    <source>
        <dbReference type="EMBL" id="VCX40066.1"/>
    </source>
</evidence>
<dbReference type="FunFam" id="3.90.1480.20:FF:000012">
    <property type="entry name" value="ST6 beta-galactoside alpha-2,6-sialyltransferase 1"/>
    <property type="match status" value="1"/>
</dbReference>
<keyword evidence="13" id="KW-1015">Disulfide bond</keyword>
<keyword evidence="9" id="KW-0735">Signal-anchor</keyword>
<proteinExistence type="inferred from homology"/>
<keyword evidence="23" id="KW-1185">Reference proteome</keyword>
<evidence type="ECO:0000256" key="5">
    <source>
        <dbReference type="ARBA" id="ARBA00022525"/>
    </source>
</evidence>
<evidence type="ECO:0000256" key="12">
    <source>
        <dbReference type="ARBA" id="ARBA00023136"/>
    </source>
</evidence>
<dbReference type="GO" id="GO:0003835">
    <property type="term" value="F:beta-galactoside alpha-2,6-sialyltransferase activity"/>
    <property type="evidence" value="ECO:0007669"/>
    <property type="project" value="UniProtKB-EC"/>
</dbReference>
<dbReference type="PANTHER" id="PTHR46059">
    <property type="entry name" value="BETA-GALACTOSIDE ALPHA-2,6-SIALYLTRANSFERASE"/>
    <property type="match status" value="1"/>
</dbReference>
<evidence type="ECO:0000256" key="9">
    <source>
        <dbReference type="ARBA" id="ARBA00022968"/>
    </source>
</evidence>